<dbReference type="Gene3D" id="2.40.170.20">
    <property type="entry name" value="TonB-dependent receptor, beta-barrel domain"/>
    <property type="match status" value="1"/>
</dbReference>
<keyword evidence="3 8" id="KW-1134">Transmembrane beta strand</keyword>
<feature type="signal peptide" evidence="10">
    <location>
        <begin position="1"/>
        <end position="33"/>
    </location>
</feature>
<evidence type="ECO:0000256" key="2">
    <source>
        <dbReference type="ARBA" id="ARBA00022448"/>
    </source>
</evidence>
<dbReference type="InterPro" id="IPR008969">
    <property type="entry name" value="CarboxyPept-like_regulatory"/>
</dbReference>
<dbReference type="SUPFAM" id="SSF56935">
    <property type="entry name" value="Porins"/>
    <property type="match status" value="1"/>
</dbReference>
<dbReference type="AlphaFoldDB" id="A0AAE3UJV8"/>
<dbReference type="InterPro" id="IPR023997">
    <property type="entry name" value="TonB-dep_OMP_SusC/RagA_CS"/>
</dbReference>
<evidence type="ECO:0000313" key="13">
    <source>
        <dbReference type="EMBL" id="MDJ1505803.1"/>
    </source>
</evidence>
<dbReference type="GO" id="GO:0009279">
    <property type="term" value="C:cell outer membrane"/>
    <property type="evidence" value="ECO:0007669"/>
    <property type="project" value="UniProtKB-SubCell"/>
</dbReference>
<dbReference type="RefSeq" id="WP_314518234.1">
    <property type="nucleotide sequence ID" value="NZ_JASJOU010000018.1"/>
</dbReference>
<evidence type="ECO:0000259" key="12">
    <source>
        <dbReference type="Pfam" id="PF07715"/>
    </source>
</evidence>
<evidence type="ECO:0000256" key="6">
    <source>
        <dbReference type="ARBA" id="ARBA00023136"/>
    </source>
</evidence>
<dbReference type="InterPro" id="IPR039426">
    <property type="entry name" value="TonB-dep_rcpt-like"/>
</dbReference>
<dbReference type="InterPro" id="IPR000531">
    <property type="entry name" value="Beta-barrel_TonB"/>
</dbReference>
<evidence type="ECO:0000256" key="10">
    <source>
        <dbReference type="SAM" id="SignalP"/>
    </source>
</evidence>
<dbReference type="Pfam" id="PF00593">
    <property type="entry name" value="TonB_dep_Rec_b-barrel"/>
    <property type="match status" value="1"/>
</dbReference>
<keyword evidence="13" id="KW-0675">Receptor</keyword>
<evidence type="ECO:0000256" key="9">
    <source>
        <dbReference type="RuleBase" id="RU003357"/>
    </source>
</evidence>
<dbReference type="InterPro" id="IPR023996">
    <property type="entry name" value="TonB-dep_OMP_SusC/RagA"/>
</dbReference>
<feature type="domain" description="TonB-dependent receptor plug" evidence="12">
    <location>
        <begin position="158"/>
        <end position="263"/>
    </location>
</feature>
<name>A0AAE3UJV8_9BACT</name>
<comment type="similarity">
    <text evidence="8 9">Belongs to the TonB-dependent receptor family.</text>
</comment>
<dbReference type="Gene3D" id="2.60.40.1120">
    <property type="entry name" value="Carboxypeptidase-like, regulatory domain"/>
    <property type="match status" value="1"/>
</dbReference>
<dbReference type="SUPFAM" id="SSF49464">
    <property type="entry name" value="Carboxypeptidase regulatory domain-like"/>
    <property type="match status" value="1"/>
</dbReference>
<evidence type="ECO:0000313" key="14">
    <source>
        <dbReference type="Proteomes" id="UP001232063"/>
    </source>
</evidence>
<keyword evidence="2 8" id="KW-0813">Transport</keyword>
<dbReference type="InterPro" id="IPR012910">
    <property type="entry name" value="Plug_dom"/>
</dbReference>
<proteinExistence type="inferred from homology"/>
<evidence type="ECO:0000256" key="8">
    <source>
        <dbReference type="PROSITE-ProRule" id="PRU01360"/>
    </source>
</evidence>
<evidence type="ECO:0000256" key="1">
    <source>
        <dbReference type="ARBA" id="ARBA00004571"/>
    </source>
</evidence>
<keyword evidence="14" id="KW-1185">Reference proteome</keyword>
<evidence type="ECO:0000259" key="11">
    <source>
        <dbReference type="Pfam" id="PF00593"/>
    </source>
</evidence>
<evidence type="ECO:0000256" key="7">
    <source>
        <dbReference type="ARBA" id="ARBA00023237"/>
    </source>
</evidence>
<dbReference type="EMBL" id="JASJOU010000018">
    <property type="protein sequence ID" value="MDJ1505803.1"/>
    <property type="molecule type" value="Genomic_DNA"/>
</dbReference>
<keyword evidence="6 8" id="KW-0472">Membrane</keyword>
<evidence type="ECO:0000256" key="5">
    <source>
        <dbReference type="ARBA" id="ARBA00023077"/>
    </source>
</evidence>
<dbReference type="Pfam" id="PF07715">
    <property type="entry name" value="Plug"/>
    <property type="match status" value="1"/>
</dbReference>
<evidence type="ECO:0000256" key="4">
    <source>
        <dbReference type="ARBA" id="ARBA00022692"/>
    </source>
</evidence>
<dbReference type="PROSITE" id="PS52016">
    <property type="entry name" value="TONB_DEPENDENT_REC_3"/>
    <property type="match status" value="1"/>
</dbReference>
<keyword evidence="4 8" id="KW-0812">Transmembrane</keyword>
<dbReference type="InterPro" id="IPR037066">
    <property type="entry name" value="Plug_dom_sf"/>
</dbReference>
<dbReference type="Pfam" id="PF13715">
    <property type="entry name" value="CarbopepD_reg_2"/>
    <property type="match status" value="1"/>
</dbReference>
<protein>
    <submittedName>
        <fullName evidence="13">TonB-dependent receptor</fullName>
    </submittedName>
</protein>
<feature type="chain" id="PRO_5042291252" evidence="10">
    <location>
        <begin position="34"/>
        <end position="1063"/>
    </location>
</feature>
<keyword evidence="10" id="KW-0732">Signal</keyword>
<comment type="subcellular location">
    <subcellularLocation>
        <location evidence="1 8">Cell outer membrane</location>
        <topology evidence="1 8">Multi-pass membrane protein</topology>
    </subcellularLocation>
</comment>
<sequence length="1063" mass="116990">MIKSLRIFWRKSFCFFLLSGLAIQAFPIQSALANHTAPQSILSDITLIHVVEWPVDIPIVDIPIVDIPIKGKVRGSDGQGLPGVTVLVKGSTTGVSTDVNGNYSIQVEGPETILVFTAVGYLKEEVTVGSQTSIDINLVEDIQTLTEAVVVGYGTQEKKDVTGAISAVKGTEIENLPSGGAQQALQGRAAGVNVIRNGGAPGNAGSIRIRGIGTVNNADPLIIIDGVPAGSMNDVNPNDIESMDILKDASSSAIYGTRAANGVVIITTKRGKTGQKLRFTLNGYSGISNRIKTIDVLDAPTLAQLKRERYTNDGLAINPIWENAAYQTQQTNWQTEILQQGTTSNVDLSMAGGGEKSSFFLSGGYYDEQGMIRKSYYTRYTFRINSDHKISDRFKIGQSLQFTNQKDNAPNTLSAQDGLLWSAIRFHPGLPVEKADGSYSTSQISSEFGDINNPVFTIDTQDKNSVRNRILGSINGEFELLPGLKAKANFALDGTITDKREFNIIVNDQIRTNSRNSLTVSNEKYYAFLQEYFLSFDKQLASHTLSLVGGYTSQTFNDVYNRSQGKDFLDESPDMRYLRAAQAITEVYGTRDYDALQSVFARGNYAFKDRYLATVTFRADGSSKFAKGKKWGYFPAFSLGWRISSEPFFQNLTSTISNLKITGGWGQLGNQAVDALQYLALITSGYRYSFGGQNTTGAAQSRIPNPNIGWETAEMTNVGLEAGFLQNRLLATVNYFIKDTKKMLLPPPSLGSNGRATIPDQNVGQLRNLGLELELVYRGKVGELSYSLSGNASFIKNELTRLFNGNFLSAQTYGRTGQEITRSYEGHPYGTFYGWKTNGLYQNQSEIDNDPSIANDNRREQELIQPGDVRFVDQNADGIIDDRDRTIIGNPQPKVNYGLNASLSYKGFDLTLFFLGVGGAQIYNADRMQGIDPTYPFNMYVETINRWHGEGTSNSIPRMSTKRDNLNYRTSDLFVENGSFLRLKNISLGYTLPKAILDLLHISQARIYVTGQNIFTITPYSGMNPELGFADGNRSQGQFAQQNVDYAQYPQARTFTIGASVSF</sequence>
<dbReference type="Proteomes" id="UP001232063">
    <property type="component" value="Unassembled WGS sequence"/>
</dbReference>
<dbReference type="NCBIfam" id="TIGR04057">
    <property type="entry name" value="SusC_RagA_signa"/>
    <property type="match status" value="1"/>
</dbReference>
<organism evidence="13 14">
    <name type="scientific">Xanthocytophaga agilis</name>
    <dbReference type="NCBI Taxonomy" id="3048010"/>
    <lineage>
        <taxon>Bacteria</taxon>
        <taxon>Pseudomonadati</taxon>
        <taxon>Bacteroidota</taxon>
        <taxon>Cytophagia</taxon>
        <taxon>Cytophagales</taxon>
        <taxon>Rhodocytophagaceae</taxon>
        <taxon>Xanthocytophaga</taxon>
    </lineage>
</organism>
<accession>A0AAE3UJV8</accession>
<feature type="domain" description="TonB-dependent receptor-like beta-barrel" evidence="11">
    <location>
        <begin position="447"/>
        <end position="905"/>
    </location>
</feature>
<dbReference type="Gene3D" id="2.170.130.10">
    <property type="entry name" value="TonB-dependent receptor, plug domain"/>
    <property type="match status" value="1"/>
</dbReference>
<dbReference type="NCBIfam" id="TIGR04056">
    <property type="entry name" value="OMP_RagA_SusC"/>
    <property type="match status" value="1"/>
</dbReference>
<comment type="caution">
    <text evidence="13">The sequence shown here is derived from an EMBL/GenBank/DDBJ whole genome shotgun (WGS) entry which is preliminary data.</text>
</comment>
<keyword evidence="5 9" id="KW-0798">TonB box</keyword>
<dbReference type="InterPro" id="IPR036942">
    <property type="entry name" value="Beta-barrel_TonB_sf"/>
</dbReference>
<gene>
    <name evidence="13" type="ORF">QNI22_34420</name>
</gene>
<keyword evidence="7 8" id="KW-0998">Cell outer membrane</keyword>
<evidence type="ECO:0000256" key="3">
    <source>
        <dbReference type="ARBA" id="ARBA00022452"/>
    </source>
</evidence>
<reference evidence="13" key="1">
    <citation type="submission" date="2023-05" db="EMBL/GenBank/DDBJ databases">
        <authorList>
            <person name="Zhang X."/>
        </authorList>
    </citation>
    <scope>NUCLEOTIDE SEQUENCE</scope>
    <source>
        <strain evidence="13">BD1B2-1</strain>
    </source>
</reference>